<dbReference type="Pfam" id="PF12796">
    <property type="entry name" value="Ank_2"/>
    <property type="match status" value="1"/>
</dbReference>
<dbReference type="SUPFAM" id="SSF48403">
    <property type="entry name" value="Ankyrin repeat"/>
    <property type="match status" value="1"/>
</dbReference>
<proteinExistence type="predicted"/>
<organism evidence="4 5">
    <name type="scientific">Pokkaliibacter plantistimulans</name>
    <dbReference type="NCBI Taxonomy" id="1635171"/>
    <lineage>
        <taxon>Bacteria</taxon>
        <taxon>Pseudomonadati</taxon>
        <taxon>Pseudomonadota</taxon>
        <taxon>Gammaproteobacteria</taxon>
        <taxon>Oceanospirillales</taxon>
        <taxon>Balneatrichaceae</taxon>
        <taxon>Pokkaliibacter</taxon>
    </lineage>
</organism>
<reference evidence="4 5" key="1">
    <citation type="submission" date="2015-03" db="EMBL/GenBank/DDBJ databases">
        <authorList>
            <person name="Krishnan R."/>
            <person name="Midha S."/>
            <person name="Patil P.B."/>
            <person name="Rameshkumar N."/>
        </authorList>
    </citation>
    <scope>NUCLEOTIDE SEQUENCE [LARGE SCALE GENOMIC DNA]</scope>
    <source>
        <strain evidence="4 5">L1E11</strain>
    </source>
</reference>
<keyword evidence="5" id="KW-1185">Reference proteome</keyword>
<dbReference type="Proteomes" id="UP000248090">
    <property type="component" value="Unassembled WGS sequence"/>
</dbReference>
<dbReference type="EMBL" id="LAPT01000098">
    <property type="protein sequence ID" value="PXF29768.1"/>
    <property type="molecule type" value="Genomic_DNA"/>
</dbReference>
<evidence type="ECO:0000256" key="3">
    <source>
        <dbReference type="PROSITE-ProRule" id="PRU00023"/>
    </source>
</evidence>
<dbReference type="RefSeq" id="WP_110188929.1">
    <property type="nucleotide sequence ID" value="NZ_CP177354.1"/>
</dbReference>
<sequence>MKKVLWLSITAVITAFCLWAYGLWRMDIETLTTCSVSESNIFWAYPQPLCTSYLVRFRGTKEDIGTLASGGGLDPVLNGDSGDKYKIAEYLLSKGLSVDSKNYYGYKPEEATTPLQSAVYYNDPERIEFLLQHGASKDVKDKNGRTPLEVAKELQQRKPAIDRQRVISLLENK</sequence>
<dbReference type="Gene3D" id="1.25.40.20">
    <property type="entry name" value="Ankyrin repeat-containing domain"/>
    <property type="match status" value="1"/>
</dbReference>
<gene>
    <name evidence="4" type="ORF">WH50_19165</name>
</gene>
<dbReference type="PROSITE" id="PS50297">
    <property type="entry name" value="ANK_REP_REGION"/>
    <property type="match status" value="1"/>
</dbReference>
<comment type="caution">
    <text evidence="4">The sequence shown here is derived from an EMBL/GenBank/DDBJ whole genome shotgun (WGS) entry which is preliminary data.</text>
</comment>
<keyword evidence="1" id="KW-0677">Repeat</keyword>
<keyword evidence="2 3" id="KW-0040">ANK repeat</keyword>
<accession>A0ABX5LW92</accession>
<evidence type="ECO:0000313" key="5">
    <source>
        <dbReference type="Proteomes" id="UP000248090"/>
    </source>
</evidence>
<evidence type="ECO:0008006" key="6">
    <source>
        <dbReference type="Google" id="ProtNLM"/>
    </source>
</evidence>
<dbReference type="InterPro" id="IPR036770">
    <property type="entry name" value="Ankyrin_rpt-contain_sf"/>
</dbReference>
<dbReference type="InterPro" id="IPR051637">
    <property type="entry name" value="Ank_repeat_dom-contain_49"/>
</dbReference>
<evidence type="ECO:0000256" key="1">
    <source>
        <dbReference type="ARBA" id="ARBA00022737"/>
    </source>
</evidence>
<evidence type="ECO:0000256" key="2">
    <source>
        <dbReference type="ARBA" id="ARBA00023043"/>
    </source>
</evidence>
<dbReference type="InterPro" id="IPR002110">
    <property type="entry name" value="Ankyrin_rpt"/>
</dbReference>
<dbReference type="PANTHER" id="PTHR24180">
    <property type="entry name" value="CYCLIN-DEPENDENT KINASE INHIBITOR 2C-RELATED"/>
    <property type="match status" value="1"/>
</dbReference>
<protein>
    <recommendedName>
        <fullName evidence="6">Ankyrin</fullName>
    </recommendedName>
</protein>
<dbReference type="PANTHER" id="PTHR24180:SF45">
    <property type="entry name" value="POLY [ADP-RIBOSE] POLYMERASE TANKYRASE"/>
    <property type="match status" value="1"/>
</dbReference>
<evidence type="ECO:0000313" key="4">
    <source>
        <dbReference type="EMBL" id="PXF29768.1"/>
    </source>
</evidence>
<feature type="repeat" description="ANK" evidence="3">
    <location>
        <begin position="110"/>
        <end position="142"/>
    </location>
</feature>
<name>A0ABX5LW92_9GAMM</name>
<dbReference type="PROSITE" id="PS50088">
    <property type="entry name" value="ANK_REPEAT"/>
    <property type="match status" value="1"/>
</dbReference>